<protein>
    <submittedName>
        <fullName evidence="1">Uncharacterized protein</fullName>
    </submittedName>
</protein>
<dbReference type="AlphaFoldDB" id="A0A2H0VCZ4"/>
<dbReference type="EMBL" id="PFAJ01000049">
    <property type="protein sequence ID" value="PIR96994.1"/>
    <property type="molecule type" value="Genomic_DNA"/>
</dbReference>
<evidence type="ECO:0000313" key="2">
    <source>
        <dbReference type="Proteomes" id="UP000230557"/>
    </source>
</evidence>
<organism evidence="1 2">
    <name type="scientific">Candidatus Doudnabacteria bacterium CG10_big_fil_rev_8_21_14_0_10_41_10</name>
    <dbReference type="NCBI Taxonomy" id="1974551"/>
    <lineage>
        <taxon>Bacteria</taxon>
        <taxon>Candidatus Doudnaibacteriota</taxon>
    </lineage>
</organism>
<name>A0A2H0VCZ4_9BACT</name>
<comment type="caution">
    <text evidence="1">The sequence shown here is derived from an EMBL/GenBank/DDBJ whole genome shotgun (WGS) entry which is preliminary data.</text>
</comment>
<reference evidence="2" key="1">
    <citation type="submission" date="2017-09" db="EMBL/GenBank/DDBJ databases">
        <title>Depth-based differentiation of microbial function through sediment-hosted aquifers and enrichment of novel symbionts in the deep terrestrial subsurface.</title>
        <authorList>
            <person name="Probst A.J."/>
            <person name="Ladd B."/>
            <person name="Jarett J.K."/>
            <person name="Geller-Mcgrath D.E."/>
            <person name="Sieber C.M.K."/>
            <person name="Emerson J.B."/>
            <person name="Anantharaman K."/>
            <person name="Thomas B.C."/>
            <person name="Malmstrom R."/>
            <person name="Stieglmeier M."/>
            <person name="Klingl A."/>
            <person name="Woyke T."/>
            <person name="Ryan C.M."/>
            <person name="Banfield J.F."/>
        </authorList>
    </citation>
    <scope>NUCLEOTIDE SEQUENCE [LARGE SCALE GENOMIC DNA]</scope>
</reference>
<dbReference type="Proteomes" id="UP000230557">
    <property type="component" value="Unassembled WGS sequence"/>
</dbReference>
<proteinExistence type="predicted"/>
<gene>
    <name evidence="1" type="ORF">COT91_03665</name>
</gene>
<sequence length="64" mass="7421">MIWIFDRKKLFKLKPPVGLRIVYFEGKGLSLFSNKVYRKNERIIKLEGILKTLSRISSNGGLIP</sequence>
<evidence type="ECO:0000313" key="1">
    <source>
        <dbReference type="EMBL" id="PIR96994.1"/>
    </source>
</evidence>
<accession>A0A2H0VCZ4</accession>